<dbReference type="InterPro" id="IPR005762">
    <property type="entry name" value="MurD"/>
</dbReference>
<evidence type="ECO:0008006" key="5">
    <source>
        <dbReference type="Google" id="ProtNLM"/>
    </source>
</evidence>
<sequence length="160" mass="16951">MRMQIPDINNKKITVLGAARSGIAAARFLAEKGARIFISEQAAKSHEVEEMKQLESLGIETEFGGHTSKIFDADLWVVSPGIPMSSPVIQNAGKKNISVYGELEVASWYCHSPIVAVTGSNGKSTVTALLGEVFKNAHIPCVVAGNIGSPFAGSVEKTVP</sequence>
<reference evidence="4" key="1">
    <citation type="journal article" date="2014" name="Front. Microbiol.">
        <title>High frequency of phylogenetically diverse reductive dehalogenase-homologous genes in deep subseafloor sedimentary metagenomes.</title>
        <authorList>
            <person name="Kawai M."/>
            <person name="Futagami T."/>
            <person name="Toyoda A."/>
            <person name="Takaki Y."/>
            <person name="Nishi S."/>
            <person name="Hori S."/>
            <person name="Arai W."/>
            <person name="Tsubouchi T."/>
            <person name="Morono Y."/>
            <person name="Uchiyama I."/>
            <person name="Ito T."/>
            <person name="Fujiyama A."/>
            <person name="Inagaki F."/>
            <person name="Takami H."/>
        </authorList>
    </citation>
    <scope>NUCLEOTIDE SEQUENCE</scope>
    <source>
        <strain evidence="4">Expedition CK06-06</strain>
    </source>
</reference>
<dbReference type="SUPFAM" id="SSF53623">
    <property type="entry name" value="MurD-like peptide ligases, catalytic domain"/>
    <property type="match status" value="1"/>
</dbReference>
<dbReference type="PANTHER" id="PTHR43692">
    <property type="entry name" value="UDP-N-ACETYLMURAMOYLALANINE--D-GLUTAMATE LIGASE"/>
    <property type="match status" value="1"/>
</dbReference>
<keyword evidence="3" id="KW-0067">ATP-binding</keyword>
<dbReference type="EMBL" id="BARS01033913">
    <property type="protein sequence ID" value="GAG16384.1"/>
    <property type="molecule type" value="Genomic_DNA"/>
</dbReference>
<dbReference type="GO" id="GO:0005737">
    <property type="term" value="C:cytoplasm"/>
    <property type="evidence" value="ECO:0007669"/>
    <property type="project" value="InterPro"/>
</dbReference>
<dbReference type="GO" id="GO:0008360">
    <property type="term" value="P:regulation of cell shape"/>
    <property type="evidence" value="ECO:0007669"/>
    <property type="project" value="InterPro"/>
</dbReference>
<name>X0VDY2_9ZZZZ</name>
<dbReference type="AlphaFoldDB" id="X0VDY2"/>
<keyword evidence="2" id="KW-0547">Nucleotide-binding</keyword>
<dbReference type="GO" id="GO:0005524">
    <property type="term" value="F:ATP binding"/>
    <property type="evidence" value="ECO:0007669"/>
    <property type="project" value="UniProtKB-KW"/>
</dbReference>
<organism evidence="4">
    <name type="scientific">marine sediment metagenome</name>
    <dbReference type="NCBI Taxonomy" id="412755"/>
    <lineage>
        <taxon>unclassified sequences</taxon>
        <taxon>metagenomes</taxon>
        <taxon>ecological metagenomes</taxon>
    </lineage>
</organism>
<keyword evidence="1" id="KW-0436">Ligase</keyword>
<gene>
    <name evidence="4" type="ORF">S01H1_52469</name>
</gene>
<dbReference type="PANTHER" id="PTHR43692:SF1">
    <property type="entry name" value="UDP-N-ACETYLMURAMOYLALANINE--D-GLUTAMATE LIGASE"/>
    <property type="match status" value="1"/>
</dbReference>
<feature type="non-terminal residue" evidence="4">
    <location>
        <position position="160"/>
    </location>
</feature>
<dbReference type="Pfam" id="PF21799">
    <property type="entry name" value="MurD-like_N"/>
    <property type="match status" value="1"/>
</dbReference>
<evidence type="ECO:0000256" key="1">
    <source>
        <dbReference type="ARBA" id="ARBA00022598"/>
    </source>
</evidence>
<evidence type="ECO:0000256" key="2">
    <source>
        <dbReference type="ARBA" id="ARBA00022741"/>
    </source>
</evidence>
<dbReference type="GO" id="GO:0051301">
    <property type="term" value="P:cell division"/>
    <property type="evidence" value="ECO:0007669"/>
    <property type="project" value="InterPro"/>
</dbReference>
<proteinExistence type="predicted"/>
<evidence type="ECO:0000313" key="4">
    <source>
        <dbReference type="EMBL" id="GAG16384.1"/>
    </source>
</evidence>
<protein>
    <recommendedName>
        <fullName evidence="5">Mur ligase central domain-containing protein</fullName>
    </recommendedName>
</protein>
<accession>X0VDY2</accession>
<dbReference type="GO" id="GO:0008764">
    <property type="term" value="F:UDP-N-acetylmuramoylalanine-D-glutamate ligase activity"/>
    <property type="evidence" value="ECO:0007669"/>
    <property type="project" value="InterPro"/>
</dbReference>
<dbReference type="SUPFAM" id="SSF51984">
    <property type="entry name" value="MurCD N-terminal domain"/>
    <property type="match status" value="1"/>
</dbReference>
<dbReference type="Gene3D" id="3.40.50.720">
    <property type="entry name" value="NAD(P)-binding Rossmann-like Domain"/>
    <property type="match status" value="1"/>
</dbReference>
<dbReference type="Gene3D" id="3.40.1190.10">
    <property type="entry name" value="Mur-like, catalytic domain"/>
    <property type="match status" value="1"/>
</dbReference>
<evidence type="ECO:0000256" key="3">
    <source>
        <dbReference type="ARBA" id="ARBA00022840"/>
    </source>
</evidence>
<comment type="caution">
    <text evidence="4">The sequence shown here is derived from an EMBL/GenBank/DDBJ whole genome shotgun (WGS) entry which is preliminary data.</text>
</comment>
<dbReference type="InterPro" id="IPR036565">
    <property type="entry name" value="Mur-like_cat_sf"/>
</dbReference>